<dbReference type="Proteomes" id="UP000198348">
    <property type="component" value="Unassembled WGS sequence"/>
</dbReference>
<name>A0A239ASW9_9PSEU</name>
<proteinExistence type="predicted"/>
<gene>
    <name evidence="1" type="ORF">SAMN06265360_1566</name>
</gene>
<evidence type="ECO:0000313" key="2">
    <source>
        <dbReference type="Proteomes" id="UP000198348"/>
    </source>
</evidence>
<organism evidence="1 2">
    <name type="scientific">Haloechinothrix alba</name>
    <dbReference type="NCBI Taxonomy" id="664784"/>
    <lineage>
        <taxon>Bacteria</taxon>
        <taxon>Bacillati</taxon>
        <taxon>Actinomycetota</taxon>
        <taxon>Actinomycetes</taxon>
        <taxon>Pseudonocardiales</taxon>
        <taxon>Pseudonocardiaceae</taxon>
        <taxon>Haloechinothrix</taxon>
    </lineage>
</organism>
<protein>
    <recommendedName>
        <fullName evidence="3">Integrase core domain-containing protein</fullName>
    </recommendedName>
</protein>
<evidence type="ECO:0000313" key="1">
    <source>
        <dbReference type="EMBL" id="SNR98441.1"/>
    </source>
</evidence>
<evidence type="ECO:0008006" key="3">
    <source>
        <dbReference type="Google" id="ProtNLM"/>
    </source>
</evidence>
<reference evidence="1 2" key="1">
    <citation type="submission" date="2017-06" db="EMBL/GenBank/DDBJ databases">
        <authorList>
            <person name="Kim H.J."/>
            <person name="Triplett B.A."/>
        </authorList>
    </citation>
    <scope>NUCLEOTIDE SEQUENCE [LARGE SCALE GENOMIC DNA]</scope>
    <source>
        <strain evidence="1 2">DSM 45207</strain>
    </source>
</reference>
<dbReference type="AlphaFoldDB" id="A0A239ASW9"/>
<accession>A0A239ASW9</accession>
<keyword evidence="2" id="KW-1185">Reference proteome</keyword>
<sequence>MATVINPESQRVQASFSAVAKHYAVEVRACPPRRGNRKGVVEKANHVAAQRFWRTLPDDVTVEQAQRQLDSWCAKRGDARLRATAGGKASVATVAAAEPLRPPPASLRPGSGAGLVVCHPARAGSVV</sequence>
<dbReference type="EMBL" id="FZNW01000056">
    <property type="protein sequence ID" value="SNR98441.1"/>
    <property type="molecule type" value="Genomic_DNA"/>
</dbReference>